<comment type="subcellular location">
    <subcellularLocation>
        <location evidence="1 15">Cytoplasm</location>
    </subcellularLocation>
</comment>
<dbReference type="GO" id="GO:0000287">
    <property type="term" value="F:magnesium ion binding"/>
    <property type="evidence" value="ECO:0007669"/>
    <property type="project" value="UniProtKB-UniRule"/>
</dbReference>
<feature type="domain" description="TRNA-binding" evidence="17">
    <location>
        <begin position="39"/>
        <end position="148"/>
    </location>
</feature>
<dbReference type="Gene3D" id="3.30.70.380">
    <property type="entry name" value="Ferrodoxin-fold anticodon-binding domain"/>
    <property type="match status" value="1"/>
</dbReference>
<dbReference type="PROSITE" id="PS50886">
    <property type="entry name" value="TRBD"/>
    <property type="match status" value="1"/>
</dbReference>
<gene>
    <name evidence="15" type="primary">pheT</name>
    <name evidence="20" type="ORF">SAMN05421783_12937</name>
</gene>
<evidence type="ECO:0000259" key="18">
    <source>
        <dbReference type="PROSITE" id="PS51447"/>
    </source>
</evidence>
<dbReference type="SMART" id="SM00896">
    <property type="entry name" value="FDX-ACB"/>
    <property type="match status" value="1"/>
</dbReference>
<dbReference type="FunFam" id="3.30.70.380:FF:000001">
    <property type="entry name" value="Phenylalanine--tRNA ligase beta subunit"/>
    <property type="match status" value="1"/>
</dbReference>
<dbReference type="SUPFAM" id="SSF46955">
    <property type="entry name" value="Putative DNA-binding domain"/>
    <property type="match status" value="1"/>
</dbReference>
<evidence type="ECO:0000256" key="12">
    <source>
        <dbReference type="ARBA" id="ARBA00022917"/>
    </source>
</evidence>
<dbReference type="Gene3D" id="3.30.930.10">
    <property type="entry name" value="Bira Bifunctional Protein, Domain 2"/>
    <property type="match status" value="1"/>
</dbReference>
<dbReference type="InterPro" id="IPR041616">
    <property type="entry name" value="PheRS_beta_core"/>
</dbReference>
<evidence type="ECO:0000256" key="16">
    <source>
        <dbReference type="PROSITE-ProRule" id="PRU00209"/>
    </source>
</evidence>
<name>A0A1H3C4B3_THIRO</name>
<feature type="binding site" evidence="15">
    <location>
        <position position="460"/>
    </location>
    <ligand>
        <name>Mg(2+)</name>
        <dbReference type="ChEBI" id="CHEBI:18420"/>
        <note>shared with alpha subunit</note>
    </ligand>
</feature>
<evidence type="ECO:0000256" key="5">
    <source>
        <dbReference type="ARBA" id="ARBA00022555"/>
    </source>
</evidence>
<dbReference type="GO" id="GO:0004826">
    <property type="term" value="F:phenylalanine-tRNA ligase activity"/>
    <property type="evidence" value="ECO:0007669"/>
    <property type="project" value="UniProtKB-UniRule"/>
</dbReference>
<dbReference type="Proteomes" id="UP000198816">
    <property type="component" value="Unassembled WGS sequence"/>
</dbReference>
<keyword evidence="6 15" id="KW-0436">Ligase</keyword>
<evidence type="ECO:0000256" key="2">
    <source>
        <dbReference type="ARBA" id="ARBA00008653"/>
    </source>
</evidence>
<dbReference type="GO" id="GO:0000049">
    <property type="term" value="F:tRNA binding"/>
    <property type="evidence" value="ECO:0007669"/>
    <property type="project" value="UniProtKB-UniRule"/>
</dbReference>
<dbReference type="Pfam" id="PF03147">
    <property type="entry name" value="FDX-ACB"/>
    <property type="match status" value="1"/>
</dbReference>
<dbReference type="SMART" id="SM00873">
    <property type="entry name" value="B3_4"/>
    <property type="match status" value="1"/>
</dbReference>
<evidence type="ECO:0000256" key="14">
    <source>
        <dbReference type="ARBA" id="ARBA00049255"/>
    </source>
</evidence>
<dbReference type="PANTHER" id="PTHR10947:SF0">
    <property type="entry name" value="PHENYLALANINE--TRNA LIGASE BETA SUBUNIT"/>
    <property type="match status" value="1"/>
</dbReference>
<dbReference type="FunFam" id="3.30.930.10:FF:000022">
    <property type="entry name" value="Phenylalanine--tRNA ligase beta subunit"/>
    <property type="match status" value="1"/>
</dbReference>
<dbReference type="InterPro" id="IPR033714">
    <property type="entry name" value="tRNA_bind_bactPheRS"/>
</dbReference>
<dbReference type="SUPFAM" id="SSF56037">
    <property type="entry name" value="PheT/TilS domain"/>
    <property type="match status" value="1"/>
</dbReference>
<dbReference type="InterPro" id="IPR005147">
    <property type="entry name" value="tRNA_synthase_B5-dom"/>
</dbReference>
<dbReference type="RefSeq" id="WP_093037171.1">
    <property type="nucleotide sequence ID" value="NZ_FNNZ01000029.1"/>
</dbReference>
<evidence type="ECO:0000256" key="9">
    <source>
        <dbReference type="ARBA" id="ARBA00022840"/>
    </source>
</evidence>
<dbReference type="FunFam" id="2.40.50.140:FF:000045">
    <property type="entry name" value="Phenylalanine--tRNA ligase beta subunit"/>
    <property type="match status" value="1"/>
</dbReference>
<dbReference type="NCBIfam" id="TIGR00472">
    <property type="entry name" value="pheT_bact"/>
    <property type="match status" value="1"/>
</dbReference>
<dbReference type="PANTHER" id="PTHR10947">
    <property type="entry name" value="PHENYLALANYL-TRNA SYNTHETASE BETA CHAIN AND LEUCINE-RICH REPEAT-CONTAINING PROTEIN 47"/>
    <property type="match status" value="1"/>
</dbReference>
<dbReference type="OrthoDB" id="9805455at2"/>
<evidence type="ECO:0000256" key="13">
    <source>
        <dbReference type="ARBA" id="ARBA00023146"/>
    </source>
</evidence>
<dbReference type="HAMAP" id="MF_00283">
    <property type="entry name" value="Phe_tRNA_synth_beta1"/>
    <property type="match status" value="1"/>
</dbReference>
<evidence type="ECO:0000313" key="20">
    <source>
        <dbReference type="EMBL" id="SDX48329.1"/>
    </source>
</evidence>
<dbReference type="GO" id="GO:0005524">
    <property type="term" value="F:ATP binding"/>
    <property type="evidence" value="ECO:0007669"/>
    <property type="project" value="UniProtKB-UniRule"/>
</dbReference>
<accession>A0A1H3C4B3</accession>
<dbReference type="InterPro" id="IPR005146">
    <property type="entry name" value="B3/B4_tRNA-bd"/>
</dbReference>
<evidence type="ECO:0000259" key="19">
    <source>
        <dbReference type="PROSITE" id="PS51483"/>
    </source>
</evidence>
<dbReference type="SUPFAM" id="SSF50249">
    <property type="entry name" value="Nucleic acid-binding proteins"/>
    <property type="match status" value="1"/>
</dbReference>
<evidence type="ECO:0000256" key="3">
    <source>
        <dbReference type="ARBA" id="ARBA00011209"/>
    </source>
</evidence>
<dbReference type="PROSITE" id="PS51483">
    <property type="entry name" value="B5"/>
    <property type="match status" value="1"/>
</dbReference>
<dbReference type="Pfam" id="PF03483">
    <property type="entry name" value="B3_4"/>
    <property type="match status" value="1"/>
</dbReference>
<dbReference type="GO" id="GO:0009328">
    <property type="term" value="C:phenylalanine-tRNA ligase complex"/>
    <property type="evidence" value="ECO:0007669"/>
    <property type="project" value="TreeGrafter"/>
</dbReference>
<comment type="similarity">
    <text evidence="2 15">Belongs to the phenylalanyl-tRNA synthetase beta subunit family. Type 1 subfamily.</text>
</comment>
<evidence type="ECO:0000256" key="4">
    <source>
        <dbReference type="ARBA" id="ARBA00022490"/>
    </source>
</evidence>
<feature type="binding site" evidence="15">
    <location>
        <position position="454"/>
    </location>
    <ligand>
        <name>Mg(2+)</name>
        <dbReference type="ChEBI" id="CHEBI:18420"/>
        <note>shared with alpha subunit</note>
    </ligand>
</feature>
<evidence type="ECO:0000259" key="17">
    <source>
        <dbReference type="PROSITE" id="PS50886"/>
    </source>
</evidence>
<dbReference type="Gene3D" id="3.50.40.10">
    <property type="entry name" value="Phenylalanyl-trna Synthetase, Chain B, domain 3"/>
    <property type="match status" value="1"/>
</dbReference>
<dbReference type="CDD" id="cd02796">
    <property type="entry name" value="tRNA_bind_bactPheRS"/>
    <property type="match status" value="1"/>
</dbReference>
<keyword evidence="12 15" id="KW-0648">Protein biosynthesis</keyword>
<dbReference type="InterPro" id="IPR002547">
    <property type="entry name" value="tRNA-bd_dom"/>
</dbReference>
<sequence length="792" mass="85567">MRFSEAWLREWVNPPVDTRQLADQLSMAGLEVDAVEPAAPAFSGVRIGWVQSVAPHPDAEKLRICRVDLGEDALLQIICGAANVAEGMKVPVATVGAVLPGDFKIKKAKLRGVESFGMICSAKELGLAESSEGILPLPADAPEGEDIRAWMALDDHCIEVDLTPDRGDCLSVSGLAREVAVINRAPLATPAIQPVAPVHDQSLPVHLQAPTACPRYVCRIIRNIDPSATTPWWMQERLRRGGIRAISPVVDVTNYVLLELGQPMHGFDLAKLDGEIRVRMAAEGERIALLNGEEATLRADTLVIADAGRAVALAGIMGGSATAVGPETRDVLLESAFFAPLAISGKARSYGLHTDSSHRFERGVDPELQIRAIERATRILIAIVGGEPGPVVEAISEADRPEPRTLTLRPARVAQVLGLALPEETILDILVRLGMQTEPTAEGWLVTPPSARFDLIQEVDLIADIGRIYGYDRIPVSHASSASVTRSTPETDFDLDRARLALVDRGFHEVITYSFVSPEMQALVDPDQEVLRLSNPLSAELSTMRTSLWPGLIQTARYNQARQLERVRIFESGLRFRIGADGLTQTQGLAGLIVGSPEPEQWGLTSRAADFFDLKADVEALLALTGAPGRFSFVPGAHPALHPGQTARVECDGQSVGLLGMLHPSLAAQLDITGDAYLFELDIAPLSVGALPKHASISRFPSIRRDIAIIVDEAVTYAAIADCIRATETELLRDLVLFDLYTGKNIESGRKSLALGLILQASSQTLTDAVIEDTVRRIIARLASEFDARLRD</sequence>
<proteinExistence type="inferred from homology"/>
<dbReference type="Gene3D" id="3.30.56.10">
    <property type="match status" value="2"/>
</dbReference>
<keyword evidence="21" id="KW-1185">Reference proteome</keyword>
<dbReference type="Pfam" id="PF01588">
    <property type="entry name" value="tRNA_bind"/>
    <property type="match status" value="1"/>
</dbReference>
<comment type="catalytic activity">
    <reaction evidence="14 15">
        <text>tRNA(Phe) + L-phenylalanine + ATP = L-phenylalanyl-tRNA(Phe) + AMP + diphosphate + H(+)</text>
        <dbReference type="Rhea" id="RHEA:19413"/>
        <dbReference type="Rhea" id="RHEA-COMP:9668"/>
        <dbReference type="Rhea" id="RHEA-COMP:9699"/>
        <dbReference type="ChEBI" id="CHEBI:15378"/>
        <dbReference type="ChEBI" id="CHEBI:30616"/>
        <dbReference type="ChEBI" id="CHEBI:33019"/>
        <dbReference type="ChEBI" id="CHEBI:58095"/>
        <dbReference type="ChEBI" id="CHEBI:78442"/>
        <dbReference type="ChEBI" id="CHEBI:78531"/>
        <dbReference type="ChEBI" id="CHEBI:456215"/>
        <dbReference type="EC" id="6.1.1.20"/>
    </reaction>
</comment>
<dbReference type="InterPro" id="IPR045060">
    <property type="entry name" value="Phe-tRNA-ligase_IIc_bsu"/>
</dbReference>
<dbReference type="NCBIfam" id="NF045760">
    <property type="entry name" value="YtpR"/>
    <property type="match status" value="1"/>
</dbReference>
<reference evidence="21" key="1">
    <citation type="submission" date="2016-10" db="EMBL/GenBank/DDBJ databases">
        <authorList>
            <person name="Varghese N."/>
            <person name="Submissions S."/>
        </authorList>
    </citation>
    <scope>NUCLEOTIDE SEQUENCE [LARGE SCALE GENOMIC DNA]</scope>
    <source>
        <strain evidence="21">DSM 217</strain>
    </source>
</reference>
<dbReference type="InterPro" id="IPR009061">
    <property type="entry name" value="DNA-bd_dom_put_sf"/>
</dbReference>
<dbReference type="InterPro" id="IPR004532">
    <property type="entry name" value="Phe-tRNA-ligase_IIc_bsu_bact"/>
</dbReference>
<comment type="caution">
    <text evidence="15">Lacks conserved residue(s) required for the propagation of feature annotation.</text>
</comment>
<keyword evidence="9 15" id="KW-0067">ATP-binding</keyword>
<organism evidence="20 21">
    <name type="scientific">Thiocapsa roseopersicina</name>
    <dbReference type="NCBI Taxonomy" id="1058"/>
    <lineage>
        <taxon>Bacteria</taxon>
        <taxon>Pseudomonadati</taxon>
        <taxon>Pseudomonadota</taxon>
        <taxon>Gammaproteobacteria</taxon>
        <taxon>Chromatiales</taxon>
        <taxon>Chromatiaceae</taxon>
        <taxon>Thiocapsa</taxon>
    </lineage>
</organism>
<evidence type="ECO:0000256" key="11">
    <source>
        <dbReference type="ARBA" id="ARBA00022884"/>
    </source>
</evidence>
<evidence type="ECO:0000256" key="15">
    <source>
        <dbReference type="HAMAP-Rule" id="MF_00283"/>
    </source>
</evidence>
<dbReference type="InterPro" id="IPR020825">
    <property type="entry name" value="Phe-tRNA_synthase-like_B3/B4"/>
</dbReference>
<evidence type="ECO:0000256" key="8">
    <source>
        <dbReference type="ARBA" id="ARBA00022741"/>
    </source>
</evidence>
<dbReference type="InterPro" id="IPR036690">
    <property type="entry name" value="Fdx_antiC-bd_sf"/>
</dbReference>
<dbReference type="InterPro" id="IPR012340">
    <property type="entry name" value="NA-bd_OB-fold"/>
</dbReference>
<dbReference type="PROSITE" id="PS51447">
    <property type="entry name" value="FDX_ACB"/>
    <property type="match status" value="1"/>
</dbReference>
<dbReference type="Pfam" id="PF03484">
    <property type="entry name" value="B5"/>
    <property type="match status" value="1"/>
</dbReference>
<dbReference type="CDD" id="cd00769">
    <property type="entry name" value="PheRS_beta_core"/>
    <property type="match status" value="1"/>
</dbReference>
<dbReference type="EC" id="6.1.1.20" evidence="15"/>
<dbReference type="SMART" id="SM00874">
    <property type="entry name" value="B5"/>
    <property type="match status" value="1"/>
</dbReference>
<dbReference type="InterPro" id="IPR005121">
    <property type="entry name" value="Fdx_antiC-bd"/>
</dbReference>
<comment type="cofactor">
    <cofactor evidence="15">
        <name>Mg(2+)</name>
        <dbReference type="ChEBI" id="CHEBI:18420"/>
    </cofactor>
    <text evidence="15">Binds 2 magnesium ions per tetramer.</text>
</comment>
<dbReference type="InterPro" id="IPR045864">
    <property type="entry name" value="aa-tRNA-synth_II/BPL/LPL"/>
</dbReference>
<dbReference type="SUPFAM" id="SSF54991">
    <property type="entry name" value="Anticodon-binding domain of PheRS"/>
    <property type="match status" value="1"/>
</dbReference>
<dbReference type="Gene3D" id="2.40.50.140">
    <property type="entry name" value="Nucleic acid-binding proteins"/>
    <property type="match status" value="1"/>
</dbReference>
<feature type="domain" description="FDX-ACB" evidence="18">
    <location>
        <begin position="698"/>
        <end position="791"/>
    </location>
</feature>
<keyword evidence="8 15" id="KW-0547">Nucleotide-binding</keyword>
<dbReference type="AlphaFoldDB" id="A0A1H3C4B3"/>
<keyword evidence="5 16" id="KW-0820">tRNA-binding</keyword>
<feature type="binding site" evidence="15">
    <location>
        <position position="464"/>
    </location>
    <ligand>
        <name>Mg(2+)</name>
        <dbReference type="ChEBI" id="CHEBI:18420"/>
        <note>shared with alpha subunit</note>
    </ligand>
</feature>
<keyword evidence="7 15" id="KW-0479">Metal-binding</keyword>
<dbReference type="Pfam" id="PF17759">
    <property type="entry name" value="tRNA_synthFbeta"/>
    <property type="match status" value="1"/>
</dbReference>
<keyword evidence="13 15" id="KW-0030">Aminoacyl-tRNA synthetase</keyword>
<feature type="domain" description="B5" evidence="19">
    <location>
        <begin position="401"/>
        <end position="476"/>
    </location>
</feature>
<keyword evidence="11 16" id="KW-0694">RNA-binding</keyword>
<dbReference type="SUPFAM" id="SSF55681">
    <property type="entry name" value="Class II aaRS and biotin synthetases"/>
    <property type="match status" value="1"/>
</dbReference>
<dbReference type="GO" id="GO:0006432">
    <property type="term" value="P:phenylalanyl-tRNA aminoacylation"/>
    <property type="evidence" value="ECO:0007669"/>
    <property type="project" value="UniProtKB-UniRule"/>
</dbReference>
<evidence type="ECO:0000313" key="21">
    <source>
        <dbReference type="Proteomes" id="UP000198816"/>
    </source>
</evidence>
<dbReference type="FunFam" id="3.50.40.10:FF:000001">
    <property type="entry name" value="Phenylalanine--tRNA ligase beta subunit"/>
    <property type="match status" value="1"/>
</dbReference>
<evidence type="ECO:0000256" key="6">
    <source>
        <dbReference type="ARBA" id="ARBA00022598"/>
    </source>
</evidence>
<evidence type="ECO:0000256" key="7">
    <source>
        <dbReference type="ARBA" id="ARBA00022723"/>
    </source>
</evidence>
<comment type="subunit">
    <text evidence="3 15">Tetramer of two alpha and two beta subunits.</text>
</comment>
<dbReference type="STRING" id="1058.SAMN05421783_12937"/>
<keyword evidence="10 15" id="KW-0460">Magnesium</keyword>
<protein>
    <recommendedName>
        <fullName evidence="15">Phenylalanine--tRNA ligase beta subunit</fullName>
        <ecNumber evidence="15">6.1.1.20</ecNumber>
    </recommendedName>
    <alternativeName>
        <fullName evidence="15">Phenylalanyl-tRNA synthetase beta subunit</fullName>
        <shortName evidence="15">PheRS</shortName>
    </alternativeName>
</protein>
<keyword evidence="4 15" id="KW-0963">Cytoplasm</keyword>
<dbReference type="EMBL" id="FNNZ01000029">
    <property type="protein sequence ID" value="SDX48329.1"/>
    <property type="molecule type" value="Genomic_DNA"/>
</dbReference>
<evidence type="ECO:0000256" key="10">
    <source>
        <dbReference type="ARBA" id="ARBA00022842"/>
    </source>
</evidence>
<evidence type="ECO:0000256" key="1">
    <source>
        <dbReference type="ARBA" id="ARBA00004496"/>
    </source>
</evidence>